<dbReference type="Proteomes" id="UP000234503">
    <property type="component" value="Unassembled WGS sequence"/>
</dbReference>
<dbReference type="Pfam" id="PF01380">
    <property type="entry name" value="SIS"/>
    <property type="match status" value="1"/>
</dbReference>
<dbReference type="PANTHER" id="PTHR10937">
    <property type="entry name" value="GLUCOSAMINE--FRUCTOSE-6-PHOSPHATE AMINOTRANSFERASE, ISOMERIZING"/>
    <property type="match status" value="1"/>
</dbReference>
<name>A0A2N5E1A0_9GAMM</name>
<sequence length="354" mass="38576">MNATMLTYIYGTPDALAKIVREYPENLLPLKNALAGKPVKRMMLLATGSSYNAALCARSYFEETFGILVDLKEPDYFTYYERIDPATSLVLAISQSGKSASTLAAMQKVQAAGLPVFCLTADPASAAAQAADGVLDLNTGIEQVGFVTRGFSATVLNLLLIALLIAESQGTVSRAAAAAERDALHTLAAALPTVIEKSEAFIRQHRAAWLAASRYVAIGYGALLGVAKEAETKLTETVRLPASGVELEAYMHGPYLEANRSHLLFFIEHQKNTRLRALRDYMRPYVSEVFTMTLESDEPAENTLSLGIPSNHPFSTLQLIVPFQLLSFHLAALRGVDLNIRIFDDFDQVLKSKV</sequence>
<proteinExistence type="predicted"/>
<dbReference type="PANTHER" id="PTHR10937:SF17">
    <property type="entry name" value="GLUCOSAMINE-FRUCTOSE-6-PHOSPHATE AMINOTRANSFERASE"/>
    <property type="match status" value="1"/>
</dbReference>
<dbReference type="GO" id="GO:0006487">
    <property type="term" value="P:protein N-linked glycosylation"/>
    <property type="evidence" value="ECO:0007669"/>
    <property type="project" value="TreeGrafter"/>
</dbReference>
<evidence type="ECO:0000259" key="2">
    <source>
        <dbReference type="PROSITE" id="PS51464"/>
    </source>
</evidence>
<keyword evidence="3" id="KW-0808">Transferase</keyword>
<protein>
    <submittedName>
        <fullName evidence="3">Glucosamine--fructose-6-phosphate aminotransferase</fullName>
    </submittedName>
</protein>
<dbReference type="InterPro" id="IPR046348">
    <property type="entry name" value="SIS_dom_sf"/>
</dbReference>
<dbReference type="GO" id="GO:0097367">
    <property type="term" value="F:carbohydrate derivative binding"/>
    <property type="evidence" value="ECO:0007669"/>
    <property type="project" value="InterPro"/>
</dbReference>
<accession>A0A2N5E1A0</accession>
<evidence type="ECO:0000313" key="4">
    <source>
        <dbReference type="Proteomes" id="UP000234503"/>
    </source>
</evidence>
<keyword evidence="3" id="KW-0032">Aminotransferase</keyword>
<dbReference type="GO" id="GO:0006002">
    <property type="term" value="P:fructose 6-phosphate metabolic process"/>
    <property type="evidence" value="ECO:0007669"/>
    <property type="project" value="TreeGrafter"/>
</dbReference>
<dbReference type="RefSeq" id="WP_101824979.1">
    <property type="nucleotide sequence ID" value="NZ_PJZH01000012.1"/>
</dbReference>
<keyword evidence="4" id="KW-1185">Reference proteome</keyword>
<keyword evidence="1" id="KW-0677">Repeat</keyword>
<dbReference type="Gene3D" id="3.40.50.10490">
    <property type="entry name" value="Glucose-6-phosphate isomerase like protein, domain 1"/>
    <property type="match status" value="2"/>
</dbReference>
<dbReference type="InterPro" id="IPR035490">
    <property type="entry name" value="GlmS/FrlB_SIS"/>
</dbReference>
<dbReference type="SUPFAM" id="SSF53697">
    <property type="entry name" value="SIS domain"/>
    <property type="match status" value="1"/>
</dbReference>
<dbReference type="OrthoDB" id="5150296at2"/>
<dbReference type="InterPro" id="IPR001347">
    <property type="entry name" value="SIS_dom"/>
</dbReference>
<feature type="domain" description="SIS" evidence="2">
    <location>
        <begin position="30"/>
        <end position="171"/>
    </location>
</feature>
<evidence type="ECO:0000256" key="1">
    <source>
        <dbReference type="ARBA" id="ARBA00022737"/>
    </source>
</evidence>
<dbReference type="GO" id="GO:0004360">
    <property type="term" value="F:glutamine-fructose-6-phosphate transaminase (isomerizing) activity"/>
    <property type="evidence" value="ECO:0007669"/>
    <property type="project" value="TreeGrafter"/>
</dbReference>
<dbReference type="CDD" id="cd05009">
    <property type="entry name" value="SIS_GlmS_GlmD_2"/>
    <property type="match status" value="1"/>
</dbReference>
<dbReference type="PROSITE" id="PS51464">
    <property type="entry name" value="SIS"/>
    <property type="match status" value="1"/>
</dbReference>
<dbReference type="InterPro" id="IPR035466">
    <property type="entry name" value="GlmS/AgaS_SIS"/>
</dbReference>
<reference evidence="3 4" key="1">
    <citation type="submission" date="2017-12" db="EMBL/GenBank/DDBJ databases">
        <title>Characterization of six clinical isolates of Enterochimera gen. nov., a novel genus of the Yersiniaciae family and the three species Enterochimera arupensis sp. nov., Enterochimera coloradensis sp. nov, and Enterochimera californica sp. nov.</title>
        <authorList>
            <person name="Rossi A."/>
            <person name="Fisher M."/>
        </authorList>
    </citation>
    <scope>NUCLEOTIDE SEQUENCE [LARGE SCALE GENOMIC DNA]</scope>
    <source>
        <strain evidence="4">2016-Iso4</strain>
    </source>
</reference>
<dbReference type="AlphaFoldDB" id="A0A2N5E1A0"/>
<comment type="caution">
    <text evidence="3">The sequence shown here is derived from an EMBL/GenBank/DDBJ whole genome shotgun (WGS) entry which is preliminary data.</text>
</comment>
<evidence type="ECO:0000313" key="3">
    <source>
        <dbReference type="EMBL" id="PLR34112.1"/>
    </source>
</evidence>
<dbReference type="GO" id="GO:0006047">
    <property type="term" value="P:UDP-N-acetylglucosamine metabolic process"/>
    <property type="evidence" value="ECO:0007669"/>
    <property type="project" value="TreeGrafter"/>
</dbReference>
<dbReference type="CDD" id="cd05008">
    <property type="entry name" value="SIS_GlmS_GlmD_1"/>
    <property type="match status" value="1"/>
</dbReference>
<dbReference type="EMBL" id="PJZH01000012">
    <property type="protein sequence ID" value="PLR34112.1"/>
    <property type="molecule type" value="Genomic_DNA"/>
</dbReference>
<organism evidence="3 4">
    <name type="scientific">Chimaeribacter coloradensis</name>
    <dbReference type="NCBI Taxonomy" id="2060068"/>
    <lineage>
        <taxon>Bacteria</taxon>
        <taxon>Pseudomonadati</taxon>
        <taxon>Pseudomonadota</taxon>
        <taxon>Gammaproteobacteria</taxon>
        <taxon>Enterobacterales</taxon>
        <taxon>Yersiniaceae</taxon>
        <taxon>Chimaeribacter</taxon>
    </lineage>
</organism>
<gene>
    <name evidence="3" type="ORF">CYR32_12960</name>
</gene>